<dbReference type="EMBL" id="JBJQND010000005">
    <property type="protein sequence ID" value="KAL3877373.1"/>
    <property type="molecule type" value="Genomic_DNA"/>
</dbReference>
<organism evidence="1 2">
    <name type="scientific">Sinanodonta woodiana</name>
    <name type="common">Chinese pond mussel</name>
    <name type="synonym">Anodonta woodiana</name>
    <dbReference type="NCBI Taxonomy" id="1069815"/>
    <lineage>
        <taxon>Eukaryota</taxon>
        <taxon>Metazoa</taxon>
        <taxon>Spiralia</taxon>
        <taxon>Lophotrochozoa</taxon>
        <taxon>Mollusca</taxon>
        <taxon>Bivalvia</taxon>
        <taxon>Autobranchia</taxon>
        <taxon>Heteroconchia</taxon>
        <taxon>Palaeoheterodonta</taxon>
        <taxon>Unionida</taxon>
        <taxon>Unionoidea</taxon>
        <taxon>Unionidae</taxon>
        <taxon>Unioninae</taxon>
        <taxon>Sinanodonta</taxon>
    </lineage>
</organism>
<proteinExistence type="predicted"/>
<protein>
    <submittedName>
        <fullName evidence="1">Uncharacterized protein</fullName>
    </submittedName>
</protein>
<keyword evidence="2" id="KW-1185">Reference proteome</keyword>
<accession>A0ABD3WX63</accession>
<sequence length="181" mass="20160">MTKIVKFHIIFQCSLENSDTSQPNTIDLNADDASDFEEGKGQTTLKTTCCSEQISLIFDGYLGAVEEKDMCRFVQKDIQTYPITVDCNEIGFQTVSELLVTTVGTQTDDNYCSCQTDGKVMQVAPSTDIQIKQTKSIGIQVIRPDNAFEDFSDPNEKCMFYTGIPDPNTICLLFDTLNDAE</sequence>
<gene>
    <name evidence="1" type="ORF">ACJMK2_035091</name>
</gene>
<evidence type="ECO:0000313" key="1">
    <source>
        <dbReference type="EMBL" id="KAL3877373.1"/>
    </source>
</evidence>
<evidence type="ECO:0000313" key="2">
    <source>
        <dbReference type="Proteomes" id="UP001634394"/>
    </source>
</evidence>
<dbReference type="Proteomes" id="UP001634394">
    <property type="component" value="Unassembled WGS sequence"/>
</dbReference>
<feature type="non-terminal residue" evidence="1">
    <location>
        <position position="181"/>
    </location>
</feature>
<dbReference type="AlphaFoldDB" id="A0ABD3WX63"/>
<comment type="caution">
    <text evidence="1">The sequence shown here is derived from an EMBL/GenBank/DDBJ whole genome shotgun (WGS) entry which is preliminary data.</text>
</comment>
<reference evidence="1 2" key="1">
    <citation type="submission" date="2024-11" db="EMBL/GenBank/DDBJ databases">
        <title>Chromosome-level genome assembly of the freshwater bivalve Anodonta woodiana.</title>
        <authorList>
            <person name="Chen X."/>
        </authorList>
    </citation>
    <scope>NUCLEOTIDE SEQUENCE [LARGE SCALE GENOMIC DNA]</scope>
    <source>
        <strain evidence="1">MN2024</strain>
        <tissue evidence="1">Gills</tissue>
    </source>
</reference>
<name>A0ABD3WX63_SINWO</name>